<protein>
    <submittedName>
        <fullName evidence="3">Uncharacterized protein</fullName>
    </submittedName>
</protein>
<keyword evidence="2" id="KW-0732">Signal</keyword>
<sequence length="155" mass="15996">MNAAMFLLVLFSVLLVASGQECKCEVEYYVGSSSCSSIFSPDTDMTTTIGECKTIASAQSSLFPSGGAYYKVTSCNKGFVGAGFSDSNCSTQVGGNVSFTADGSCINLASLSFLDSSINLGSVKFTCGTSGVVGVAPVWYLVAMCLGVMGLLNRD</sequence>
<evidence type="ECO:0000313" key="3">
    <source>
        <dbReference type="EMBL" id="CAD9033177.1"/>
    </source>
</evidence>
<evidence type="ECO:0000256" key="1">
    <source>
        <dbReference type="SAM" id="Phobius"/>
    </source>
</evidence>
<evidence type="ECO:0000256" key="2">
    <source>
        <dbReference type="SAM" id="SignalP"/>
    </source>
</evidence>
<feature type="signal peptide" evidence="2">
    <location>
        <begin position="1"/>
        <end position="19"/>
    </location>
</feature>
<proteinExistence type="predicted"/>
<feature type="chain" id="PRO_5031292600" evidence="2">
    <location>
        <begin position="20"/>
        <end position="155"/>
    </location>
</feature>
<name>A0A7S1NPM3_9EUGL</name>
<keyword evidence="1" id="KW-1133">Transmembrane helix</keyword>
<feature type="transmembrane region" description="Helical" evidence="1">
    <location>
        <begin position="132"/>
        <end position="152"/>
    </location>
</feature>
<keyword evidence="1" id="KW-0472">Membrane</keyword>
<dbReference type="EMBL" id="HBGA01119352">
    <property type="protein sequence ID" value="CAD9033177.1"/>
    <property type="molecule type" value="Transcribed_RNA"/>
</dbReference>
<keyword evidence="1" id="KW-0812">Transmembrane</keyword>
<dbReference type="AlphaFoldDB" id="A0A7S1NPM3"/>
<organism evidence="3">
    <name type="scientific">Eutreptiella gymnastica</name>
    <dbReference type="NCBI Taxonomy" id="73025"/>
    <lineage>
        <taxon>Eukaryota</taxon>
        <taxon>Discoba</taxon>
        <taxon>Euglenozoa</taxon>
        <taxon>Euglenida</taxon>
        <taxon>Spirocuta</taxon>
        <taxon>Euglenophyceae</taxon>
        <taxon>Eutreptiales</taxon>
        <taxon>Eutreptiaceae</taxon>
        <taxon>Eutreptiella</taxon>
    </lineage>
</organism>
<gene>
    <name evidence="3" type="ORF">EGYM00392_LOCUS44321</name>
</gene>
<reference evidence="3" key="1">
    <citation type="submission" date="2021-01" db="EMBL/GenBank/DDBJ databases">
        <authorList>
            <person name="Corre E."/>
            <person name="Pelletier E."/>
            <person name="Niang G."/>
            <person name="Scheremetjew M."/>
            <person name="Finn R."/>
            <person name="Kale V."/>
            <person name="Holt S."/>
            <person name="Cochrane G."/>
            <person name="Meng A."/>
            <person name="Brown T."/>
            <person name="Cohen L."/>
        </authorList>
    </citation>
    <scope>NUCLEOTIDE SEQUENCE</scope>
    <source>
        <strain evidence="3">NIES-381</strain>
    </source>
</reference>
<accession>A0A7S1NPM3</accession>